<sequence length="117" mass="13449">MFPPPPLSNILICMYSNAMAQESPRAEFRAMHALMIRQGSFLLDYMDMVSPRTFDALMAGTGVQLSTEVAMVEHYRAACSSPGRRFHIAREPILEMMLTWYSSRELPPCFLRQMELR</sequence>
<dbReference type="EMBL" id="JARKHS020013866">
    <property type="protein sequence ID" value="KAK8775650.1"/>
    <property type="molecule type" value="Genomic_DNA"/>
</dbReference>
<protein>
    <submittedName>
        <fullName evidence="1">Uncharacterized protein</fullName>
    </submittedName>
</protein>
<evidence type="ECO:0000313" key="1">
    <source>
        <dbReference type="EMBL" id="KAK8775650.1"/>
    </source>
</evidence>
<reference evidence="1 2" key="1">
    <citation type="journal article" date="2023" name="Arcadia Sci">
        <title>De novo assembly of a long-read Amblyomma americanum tick genome.</title>
        <authorList>
            <person name="Chou S."/>
            <person name="Poskanzer K.E."/>
            <person name="Rollins M."/>
            <person name="Thuy-Boun P.S."/>
        </authorList>
    </citation>
    <scope>NUCLEOTIDE SEQUENCE [LARGE SCALE GENOMIC DNA]</scope>
    <source>
        <strain evidence="1">F_SG_1</strain>
        <tissue evidence="1">Salivary glands</tissue>
    </source>
</reference>
<gene>
    <name evidence="1" type="ORF">V5799_031002</name>
</gene>
<dbReference type="AlphaFoldDB" id="A0AAQ4ELR6"/>
<keyword evidence="2" id="KW-1185">Reference proteome</keyword>
<name>A0AAQ4ELR6_AMBAM</name>
<organism evidence="1 2">
    <name type="scientific">Amblyomma americanum</name>
    <name type="common">Lone star tick</name>
    <dbReference type="NCBI Taxonomy" id="6943"/>
    <lineage>
        <taxon>Eukaryota</taxon>
        <taxon>Metazoa</taxon>
        <taxon>Ecdysozoa</taxon>
        <taxon>Arthropoda</taxon>
        <taxon>Chelicerata</taxon>
        <taxon>Arachnida</taxon>
        <taxon>Acari</taxon>
        <taxon>Parasitiformes</taxon>
        <taxon>Ixodida</taxon>
        <taxon>Ixodoidea</taxon>
        <taxon>Ixodidae</taxon>
        <taxon>Amblyomminae</taxon>
        <taxon>Amblyomma</taxon>
    </lineage>
</organism>
<accession>A0AAQ4ELR6</accession>
<evidence type="ECO:0000313" key="2">
    <source>
        <dbReference type="Proteomes" id="UP001321473"/>
    </source>
</evidence>
<dbReference type="Proteomes" id="UP001321473">
    <property type="component" value="Unassembled WGS sequence"/>
</dbReference>
<proteinExistence type="predicted"/>
<comment type="caution">
    <text evidence="1">The sequence shown here is derived from an EMBL/GenBank/DDBJ whole genome shotgun (WGS) entry which is preliminary data.</text>
</comment>